<organism evidence="2 3">
    <name type="scientific">Bacteroides caccae</name>
    <dbReference type="NCBI Taxonomy" id="47678"/>
    <lineage>
        <taxon>Bacteria</taxon>
        <taxon>Pseudomonadati</taxon>
        <taxon>Bacteroidota</taxon>
        <taxon>Bacteroidia</taxon>
        <taxon>Bacteroidales</taxon>
        <taxon>Bacteroidaceae</taxon>
        <taxon>Bacteroides</taxon>
    </lineage>
</organism>
<name>A0A412FSE3_9BACE</name>
<keyword evidence="1" id="KW-0472">Membrane</keyword>
<accession>A0A412FSE3</accession>
<dbReference type="AlphaFoldDB" id="A0A412FSE3"/>
<keyword evidence="1" id="KW-0812">Transmembrane</keyword>
<comment type="caution">
    <text evidence="2">The sequence shown here is derived from an EMBL/GenBank/DDBJ whole genome shotgun (WGS) entry which is preliminary data.</text>
</comment>
<feature type="transmembrane region" description="Helical" evidence="1">
    <location>
        <begin position="60"/>
        <end position="79"/>
    </location>
</feature>
<dbReference type="RefSeq" id="WP_005938203.1">
    <property type="nucleotide sequence ID" value="NZ_JAQCWB010000013.1"/>
</dbReference>
<dbReference type="GeneID" id="60062870"/>
<feature type="transmembrane region" description="Helical" evidence="1">
    <location>
        <begin position="21"/>
        <end position="40"/>
    </location>
</feature>
<sequence>MKKLIEWLGMSNRWKHLVGGLIIGIFAFGWFTAMYAGVLTAGALEYKDKVYGGRWDWIDFGLTVAGAMIGQLIGGTLIWNN</sequence>
<dbReference type="Proteomes" id="UP000284205">
    <property type="component" value="Unassembled WGS sequence"/>
</dbReference>
<gene>
    <name evidence="2" type="ORF">DWY26_11395</name>
</gene>
<dbReference type="EMBL" id="QRUO01000009">
    <property type="protein sequence ID" value="RGR71102.1"/>
    <property type="molecule type" value="Genomic_DNA"/>
</dbReference>
<evidence type="ECO:0000313" key="2">
    <source>
        <dbReference type="EMBL" id="RGR71102.1"/>
    </source>
</evidence>
<evidence type="ECO:0000313" key="3">
    <source>
        <dbReference type="Proteomes" id="UP000284205"/>
    </source>
</evidence>
<keyword evidence="1" id="KW-1133">Transmembrane helix</keyword>
<evidence type="ECO:0000256" key="1">
    <source>
        <dbReference type="SAM" id="Phobius"/>
    </source>
</evidence>
<reference evidence="2 3" key="1">
    <citation type="submission" date="2018-08" db="EMBL/GenBank/DDBJ databases">
        <title>A genome reference for cultivated species of the human gut microbiota.</title>
        <authorList>
            <person name="Zou Y."/>
            <person name="Xue W."/>
            <person name="Luo G."/>
        </authorList>
    </citation>
    <scope>NUCLEOTIDE SEQUENCE [LARGE SCALE GENOMIC DNA]</scope>
    <source>
        <strain evidence="2 3">AF24-29LB</strain>
    </source>
</reference>
<protein>
    <submittedName>
        <fullName evidence="2">Uncharacterized protein</fullName>
    </submittedName>
</protein>
<proteinExistence type="predicted"/>